<evidence type="ECO:0000313" key="2">
    <source>
        <dbReference type="Proteomes" id="UP000298179"/>
    </source>
</evidence>
<keyword evidence="2" id="KW-1185">Reference proteome</keyword>
<dbReference type="RefSeq" id="WP_134763906.1">
    <property type="nucleotide sequence ID" value="NZ_SOZD01000008.1"/>
</dbReference>
<dbReference type="AlphaFoldDB" id="A0A4Y8RC87"/>
<accession>A0A4Y8RC87</accession>
<evidence type="ECO:0000313" key="1">
    <source>
        <dbReference type="EMBL" id="TFF18766.1"/>
    </source>
</evidence>
<proteinExistence type="predicted"/>
<dbReference type="EMBL" id="SOZD01000008">
    <property type="protein sequence ID" value="TFF18766.1"/>
    <property type="molecule type" value="Genomic_DNA"/>
</dbReference>
<sequence length="123" mass="12471">MTSQLASLGSPVAAYAESPAAFSPSARSAAPVPEELRASLAGAARSPEITQAYIEELKARAEERAANSRAIRTRMQLEGQAAEASIVMVTAVTSSDGGEATVEASTGSVSVAVAQAAYRSDGV</sequence>
<gene>
    <name evidence="1" type="ORF">E3C22_21335</name>
</gene>
<organism evidence="1 2">
    <name type="scientific">Jiella endophytica</name>
    <dbReference type="NCBI Taxonomy" id="2558362"/>
    <lineage>
        <taxon>Bacteria</taxon>
        <taxon>Pseudomonadati</taxon>
        <taxon>Pseudomonadota</taxon>
        <taxon>Alphaproteobacteria</taxon>
        <taxon>Hyphomicrobiales</taxon>
        <taxon>Aurantimonadaceae</taxon>
        <taxon>Jiella</taxon>
    </lineage>
</organism>
<comment type="caution">
    <text evidence="1">The sequence shown here is derived from an EMBL/GenBank/DDBJ whole genome shotgun (WGS) entry which is preliminary data.</text>
</comment>
<dbReference type="Proteomes" id="UP000298179">
    <property type="component" value="Unassembled WGS sequence"/>
</dbReference>
<reference evidence="1 2" key="1">
    <citation type="submission" date="2019-03" db="EMBL/GenBank/DDBJ databases">
        <title>Jiella endophytica sp. nov., a novel endophytic bacterium isolated from root of Ficus microcarpa Linn. f.</title>
        <authorList>
            <person name="Tuo L."/>
        </authorList>
    </citation>
    <scope>NUCLEOTIDE SEQUENCE [LARGE SCALE GENOMIC DNA]</scope>
    <source>
        <strain evidence="1 2">CBS5Q-3</strain>
    </source>
</reference>
<name>A0A4Y8RC87_9HYPH</name>
<protein>
    <submittedName>
        <fullName evidence="1">Uncharacterized protein</fullName>
    </submittedName>
</protein>